<name>A0A843X0W9_COLES</name>
<dbReference type="Proteomes" id="UP000652761">
    <property type="component" value="Unassembled WGS sequence"/>
</dbReference>
<dbReference type="AlphaFoldDB" id="A0A843X0W9"/>
<sequence length="327" mass="36373">FPSVVKEDLVGSQGVVFPSVVKEDLELGVGWVADAAVAPCVVSSSESECCELLYPNPWVAMRTSGPLAVVREVGSLQLVSERESIEICKEVHGFPARFVCMLQWVAVVAESLAWRVRSLGVFVSWWHSWRWTRWQWSFPCSVCRVASLVERYDTCLWLLSAWCWLVVSSSEVLSESFSVGSGGSEGLRCAVGLAGMFWRIFPERCFGGSGGGSSQDRPLSFLVEVLLRSALCSFRATVVLPLWFEVCRLVGLHSGDVLPGRLLALLVEAFPVKVWCPWLCVWLLRWPGCLIVCFRVSRLRLWDFVCPHGRVVCLTSRALRALPDGGL</sequence>
<accession>A0A843X0W9</accession>
<reference evidence="1" key="1">
    <citation type="submission" date="2017-07" db="EMBL/GenBank/DDBJ databases">
        <title>Taro Niue Genome Assembly and Annotation.</title>
        <authorList>
            <person name="Atibalentja N."/>
            <person name="Keating K."/>
            <person name="Fields C.J."/>
        </authorList>
    </citation>
    <scope>NUCLEOTIDE SEQUENCE</scope>
    <source>
        <strain evidence="1">Niue_2</strain>
        <tissue evidence="1">Leaf</tissue>
    </source>
</reference>
<feature type="non-terminal residue" evidence="1">
    <location>
        <position position="1"/>
    </location>
</feature>
<comment type="caution">
    <text evidence="1">The sequence shown here is derived from an EMBL/GenBank/DDBJ whole genome shotgun (WGS) entry which is preliminary data.</text>
</comment>
<keyword evidence="2" id="KW-1185">Reference proteome</keyword>
<protein>
    <submittedName>
        <fullName evidence="1">Uncharacterized protein</fullName>
    </submittedName>
</protein>
<gene>
    <name evidence="1" type="ORF">Taro_043141</name>
</gene>
<proteinExistence type="predicted"/>
<dbReference type="EMBL" id="NMUH01004621">
    <property type="protein sequence ID" value="MQM10244.1"/>
    <property type="molecule type" value="Genomic_DNA"/>
</dbReference>
<organism evidence="1 2">
    <name type="scientific">Colocasia esculenta</name>
    <name type="common">Wild taro</name>
    <name type="synonym">Arum esculentum</name>
    <dbReference type="NCBI Taxonomy" id="4460"/>
    <lineage>
        <taxon>Eukaryota</taxon>
        <taxon>Viridiplantae</taxon>
        <taxon>Streptophyta</taxon>
        <taxon>Embryophyta</taxon>
        <taxon>Tracheophyta</taxon>
        <taxon>Spermatophyta</taxon>
        <taxon>Magnoliopsida</taxon>
        <taxon>Liliopsida</taxon>
        <taxon>Araceae</taxon>
        <taxon>Aroideae</taxon>
        <taxon>Colocasieae</taxon>
        <taxon>Colocasia</taxon>
    </lineage>
</organism>
<evidence type="ECO:0000313" key="1">
    <source>
        <dbReference type="EMBL" id="MQM10244.1"/>
    </source>
</evidence>
<evidence type="ECO:0000313" key="2">
    <source>
        <dbReference type="Proteomes" id="UP000652761"/>
    </source>
</evidence>
<feature type="non-terminal residue" evidence="1">
    <location>
        <position position="327"/>
    </location>
</feature>